<evidence type="ECO:0000313" key="3">
    <source>
        <dbReference type="EMBL" id="QEG40038.1"/>
    </source>
</evidence>
<gene>
    <name evidence="3" type="primary">hdaH</name>
    <name evidence="3" type="ORF">UC8_20420</name>
</gene>
<name>A0A5B9QLX3_9BACT</name>
<dbReference type="PANTHER" id="PTHR10625">
    <property type="entry name" value="HISTONE DEACETYLASE HDAC1-RELATED"/>
    <property type="match status" value="1"/>
</dbReference>
<dbReference type="InterPro" id="IPR037138">
    <property type="entry name" value="His_deacetylse_dom_sf"/>
</dbReference>
<dbReference type="Proteomes" id="UP000325286">
    <property type="component" value="Chromosome"/>
</dbReference>
<proteinExistence type="inferred from homology"/>
<dbReference type="Gene3D" id="3.40.800.20">
    <property type="entry name" value="Histone deacetylase domain"/>
    <property type="match status" value="1"/>
</dbReference>
<dbReference type="EMBL" id="CP042914">
    <property type="protein sequence ID" value="QEG40038.1"/>
    <property type="molecule type" value="Genomic_DNA"/>
</dbReference>
<feature type="domain" description="Histone deacetylase" evidence="2">
    <location>
        <begin position="41"/>
        <end position="329"/>
    </location>
</feature>
<dbReference type="Pfam" id="PF00850">
    <property type="entry name" value="Hist_deacetyl"/>
    <property type="match status" value="1"/>
</dbReference>
<dbReference type="GO" id="GO:0016787">
    <property type="term" value="F:hydrolase activity"/>
    <property type="evidence" value="ECO:0007669"/>
    <property type="project" value="UniProtKB-KW"/>
</dbReference>
<dbReference type="InterPro" id="IPR023801">
    <property type="entry name" value="His_deacetylse_dom"/>
</dbReference>
<reference evidence="3 4" key="1">
    <citation type="submission" date="2019-08" db="EMBL/GenBank/DDBJ databases">
        <title>Deep-cultivation of Planctomycetes and their phenomic and genomic characterization uncovers novel biology.</title>
        <authorList>
            <person name="Wiegand S."/>
            <person name="Jogler M."/>
            <person name="Boedeker C."/>
            <person name="Pinto D."/>
            <person name="Vollmers J."/>
            <person name="Rivas-Marin E."/>
            <person name="Kohn T."/>
            <person name="Peeters S.H."/>
            <person name="Heuer A."/>
            <person name="Rast P."/>
            <person name="Oberbeckmann S."/>
            <person name="Bunk B."/>
            <person name="Jeske O."/>
            <person name="Meyerdierks A."/>
            <person name="Storesund J.E."/>
            <person name="Kallscheuer N."/>
            <person name="Luecker S."/>
            <person name="Lage O.M."/>
            <person name="Pohl T."/>
            <person name="Merkel B.J."/>
            <person name="Hornburger P."/>
            <person name="Mueller R.-W."/>
            <person name="Bruemmer F."/>
            <person name="Labrenz M."/>
            <person name="Spormann A.M."/>
            <person name="Op den Camp H."/>
            <person name="Overmann J."/>
            <person name="Amann R."/>
            <person name="Jetten M.S.M."/>
            <person name="Mascher T."/>
            <person name="Medema M.H."/>
            <person name="Devos D.P."/>
            <person name="Kaster A.-K."/>
            <person name="Ovreas L."/>
            <person name="Rohde M."/>
            <person name="Galperin M.Y."/>
            <person name="Jogler C."/>
        </authorList>
    </citation>
    <scope>NUCLEOTIDE SEQUENCE [LARGE SCALE GENOMIC DNA]</scope>
    <source>
        <strain evidence="3 4">UC8</strain>
    </source>
</reference>
<dbReference type="InterPro" id="IPR023696">
    <property type="entry name" value="Ureohydrolase_dom_sf"/>
</dbReference>
<evidence type="ECO:0000259" key="2">
    <source>
        <dbReference type="Pfam" id="PF00850"/>
    </source>
</evidence>
<dbReference type="SUPFAM" id="SSF52768">
    <property type="entry name" value="Arginase/deacetylase"/>
    <property type="match status" value="1"/>
</dbReference>
<dbReference type="CDD" id="cd09992">
    <property type="entry name" value="HDAC_classII"/>
    <property type="match status" value="1"/>
</dbReference>
<sequence>MVAGPPGVARTTRFSSRGPWWQRMTLFYYDTIFQEHKTGEHPENGGRLLPAIRHLHFIGLDSDCKRPSWEPATVEQLQYVHALQYIQSVERFAADGGGLIEADTILSERSYEVARWAAGAACNAVQRVVTGEDKTALCLGRPPGHHAMPDHPMGFCLFNSIAVAARVATNELGLQRVLIVDFDVHHGNGTQAMFYDAADVAYLSMHRAELYPGTGTAEEQGSGKGLGTTLNLPVEMGTPREQQLDRFQSQLRAFAAHIQPQLVLVSAGFDAHKNDPVGSLGWENEDYRVATRCLLDVAAEHAEGKLVSVLEGGYNPTVLSDCIAIHLEELLAVE</sequence>
<evidence type="ECO:0000256" key="1">
    <source>
        <dbReference type="ARBA" id="ARBA00005947"/>
    </source>
</evidence>
<dbReference type="GO" id="GO:0004407">
    <property type="term" value="F:histone deacetylase activity"/>
    <property type="evidence" value="ECO:0007669"/>
    <property type="project" value="TreeGrafter"/>
</dbReference>
<keyword evidence="3" id="KW-0378">Hydrolase</keyword>
<dbReference type="PRINTS" id="PR01270">
    <property type="entry name" value="HDASUPER"/>
</dbReference>
<dbReference type="InterPro" id="IPR000286">
    <property type="entry name" value="HDACs"/>
</dbReference>
<evidence type="ECO:0000313" key="4">
    <source>
        <dbReference type="Proteomes" id="UP000325286"/>
    </source>
</evidence>
<dbReference type="GO" id="GO:0040029">
    <property type="term" value="P:epigenetic regulation of gene expression"/>
    <property type="evidence" value="ECO:0007669"/>
    <property type="project" value="TreeGrafter"/>
</dbReference>
<keyword evidence="4" id="KW-1185">Reference proteome</keyword>
<comment type="similarity">
    <text evidence="1">Belongs to the histone deacetylase family.</text>
</comment>
<protein>
    <submittedName>
        <fullName evidence="3">Histone deacetylase-like amidohydrolase</fullName>
        <ecNumber evidence="3">3.5.1.-</ecNumber>
    </submittedName>
</protein>
<accession>A0A5B9QLX3</accession>
<dbReference type="KEGG" id="rul:UC8_20420"/>
<dbReference type="EC" id="3.5.1.-" evidence="3"/>
<dbReference type="AlphaFoldDB" id="A0A5B9QLX3"/>
<dbReference type="PANTHER" id="PTHR10625:SF10">
    <property type="entry name" value="HISTONE DEACETYLASE HDAC1"/>
    <property type="match status" value="1"/>
</dbReference>
<organism evidence="3 4">
    <name type="scientific">Roseimaritima ulvae</name>
    <dbReference type="NCBI Taxonomy" id="980254"/>
    <lineage>
        <taxon>Bacteria</taxon>
        <taxon>Pseudomonadati</taxon>
        <taxon>Planctomycetota</taxon>
        <taxon>Planctomycetia</taxon>
        <taxon>Pirellulales</taxon>
        <taxon>Pirellulaceae</taxon>
        <taxon>Roseimaritima</taxon>
    </lineage>
</organism>